<evidence type="ECO:0000256" key="4">
    <source>
        <dbReference type="ARBA" id="ARBA00022801"/>
    </source>
</evidence>
<proteinExistence type="inferred from homology"/>
<evidence type="ECO:0000256" key="6">
    <source>
        <dbReference type="RuleBase" id="RU004328"/>
    </source>
</evidence>
<evidence type="ECO:0000256" key="2">
    <source>
        <dbReference type="ARBA" id="ARBA00022722"/>
    </source>
</evidence>
<dbReference type="GO" id="GO:0033897">
    <property type="term" value="F:ribonuclease T2 activity"/>
    <property type="evidence" value="ECO:0007669"/>
    <property type="project" value="InterPro"/>
</dbReference>
<evidence type="ECO:0000256" key="1">
    <source>
        <dbReference type="ARBA" id="ARBA00007469"/>
    </source>
</evidence>
<comment type="similarity">
    <text evidence="1 6">Belongs to the RNase T2 family.</text>
</comment>
<evidence type="ECO:0000256" key="3">
    <source>
        <dbReference type="ARBA" id="ARBA00022759"/>
    </source>
</evidence>
<keyword evidence="4" id="KW-0378">Hydrolase</keyword>
<organism evidence="7 8">
    <name type="scientific">Lithocarpus litseifolius</name>
    <dbReference type="NCBI Taxonomy" id="425828"/>
    <lineage>
        <taxon>Eukaryota</taxon>
        <taxon>Viridiplantae</taxon>
        <taxon>Streptophyta</taxon>
        <taxon>Embryophyta</taxon>
        <taxon>Tracheophyta</taxon>
        <taxon>Spermatophyta</taxon>
        <taxon>Magnoliopsida</taxon>
        <taxon>eudicotyledons</taxon>
        <taxon>Gunneridae</taxon>
        <taxon>Pentapetalae</taxon>
        <taxon>rosids</taxon>
        <taxon>fabids</taxon>
        <taxon>Fagales</taxon>
        <taxon>Fagaceae</taxon>
        <taxon>Lithocarpus</taxon>
    </lineage>
</organism>
<dbReference type="GO" id="GO:0016787">
    <property type="term" value="F:hydrolase activity"/>
    <property type="evidence" value="ECO:0007669"/>
    <property type="project" value="UniProtKB-KW"/>
</dbReference>
<dbReference type="GO" id="GO:0006401">
    <property type="term" value="P:RNA catabolic process"/>
    <property type="evidence" value="ECO:0007669"/>
    <property type="project" value="TreeGrafter"/>
</dbReference>
<keyword evidence="3" id="KW-0255">Endonuclease</keyword>
<dbReference type="PANTHER" id="PTHR11240:SF75">
    <property type="entry name" value="RIBONUCLEASE 3"/>
    <property type="match status" value="1"/>
</dbReference>
<dbReference type="SUPFAM" id="SSF55895">
    <property type="entry name" value="Ribonuclease Rh-like"/>
    <property type="match status" value="1"/>
</dbReference>
<evidence type="ECO:0000256" key="5">
    <source>
        <dbReference type="ARBA" id="ARBA00023239"/>
    </source>
</evidence>
<accession>A0AAW2D3E1</accession>
<dbReference type="Pfam" id="PF00445">
    <property type="entry name" value="Ribonuclease_T2"/>
    <property type="match status" value="1"/>
</dbReference>
<dbReference type="PANTHER" id="PTHR11240">
    <property type="entry name" value="RIBONUCLEASE T2"/>
    <property type="match status" value="1"/>
</dbReference>
<reference evidence="7 8" key="1">
    <citation type="submission" date="2024-01" db="EMBL/GenBank/DDBJ databases">
        <title>A telomere-to-telomere, gap-free genome of sweet tea (Lithocarpus litseifolius).</title>
        <authorList>
            <person name="Zhou J."/>
        </authorList>
    </citation>
    <scope>NUCLEOTIDE SEQUENCE [LARGE SCALE GENOMIC DNA]</scope>
    <source>
        <strain evidence="7">Zhou-2022a</strain>
        <tissue evidence="7">Leaf</tissue>
    </source>
</reference>
<keyword evidence="8" id="KW-1185">Reference proteome</keyword>
<dbReference type="AlphaFoldDB" id="A0AAW2D3E1"/>
<dbReference type="EMBL" id="JAZDWU010000004">
    <property type="protein sequence ID" value="KAL0003875.1"/>
    <property type="molecule type" value="Genomic_DNA"/>
</dbReference>
<name>A0AAW2D3E1_9ROSI</name>
<gene>
    <name evidence="7" type="ORF">SO802_011436</name>
</gene>
<evidence type="ECO:0000313" key="8">
    <source>
        <dbReference type="Proteomes" id="UP001459277"/>
    </source>
</evidence>
<dbReference type="GO" id="GO:0003723">
    <property type="term" value="F:RNA binding"/>
    <property type="evidence" value="ECO:0007669"/>
    <property type="project" value="InterPro"/>
</dbReference>
<evidence type="ECO:0000313" key="7">
    <source>
        <dbReference type="EMBL" id="KAL0003875.1"/>
    </source>
</evidence>
<keyword evidence="5" id="KW-0456">Lyase</keyword>
<dbReference type="Proteomes" id="UP001459277">
    <property type="component" value="Unassembled WGS sequence"/>
</dbReference>
<comment type="caution">
    <text evidence="7">The sequence shown here is derived from an EMBL/GenBank/DDBJ whole genome shotgun (WGS) entry which is preliminary data.</text>
</comment>
<keyword evidence="2" id="KW-0540">Nuclease</keyword>
<dbReference type="GO" id="GO:0005576">
    <property type="term" value="C:extracellular region"/>
    <property type="evidence" value="ECO:0007669"/>
    <property type="project" value="TreeGrafter"/>
</dbReference>
<dbReference type="InterPro" id="IPR001568">
    <property type="entry name" value="RNase_T2-like"/>
</dbReference>
<sequence>MDISMDRQFSNHFPSETEGVEYEVRDIERNIYVWGTEMPKWFNHRSVENSIFFWVGPNFQNWLSVCVVCGPNEAQGCSHEFGNFYISVNVCEKRASKSFCRFENDYNLQYLHSPPRRLLQQYLNESNPTDQNHVTYSIQYPFIKSLEHFVLFSRPWWVLSVFNFNGRRPWCTFDAKLTGMVAIEVTGRPQITFCLGSKWLVGNGNSIPNDQNFWLNLSDFMTNLQKDWPSLSCPSSNGFRFWSREWEKLGACAESESQLDQHEYFEVALNLKKKVNLLQILRIARIEPDDGFLSLDNILKAIIKGIGHTPRIGCNKDSDGNSQLYQFYFWGKFH</sequence>
<dbReference type="Gene3D" id="3.90.730.10">
    <property type="entry name" value="Ribonuclease T2-like"/>
    <property type="match status" value="1"/>
</dbReference>
<dbReference type="InterPro" id="IPR036430">
    <property type="entry name" value="RNase_T2-like_sf"/>
</dbReference>
<protein>
    <submittedName>
        <fullName evidence="7">Uncharacterized protein</fullName>
    </submittedName>
</protein>